<evidence type="ECO:0000313" key="2">
    <source>
        <dbReference type="EMBL" id="KAG0261426.1"/>
    </source>
</evidence>
<gene>
    <name evidence="2" type="ORF">DFQ27_002949</name>
</gene>
<dbReference type="EMBL" id="JAAAJB010000216">
    <property type="protein sequence ID" value="KAG0261426.1"/>
    <property type="molecule type" value="Genomic_DNA"/>
</dbReference>
<evidence type="ECO:0000256" key="1">
    <source>
        <dbReference type="SAM" id="SignalP"/>
    </source>
</evidence>
<comment type="caution">
    <text evidence="2">The sequence shown here is derived from an EMBL/GenBank/DDBJ whole genome shotgun (WGS) entry which is preliminary data.</text>
</comment>
<feature type="signal peptide" evidence="1">
    <location>
        <begin position="1"/>
        <end position="33"/>
    </location>
</feature>
<dbReference type="Proteomes" id="UP000807716">
    <property type="component" value="Unassembled WGS sequence"/>
</dbReference>
<reference evidence="2" key="1">
    <citation type="journal article" date="2020" name="Fungal Divers.">
        <title>Resolving the Mortierellaceae phylogeny through synthesis of multi-gene phylogenetics and phylogenomics.</title>
        <authorList>
            <person name="Vandepol N."/>
            <person name="Liber J."/>
            <person name="Desiro A."/>
            <person name="Na H."/>
            <person name="Kennedy M."/>
            <person name="Barry K."/>
            <person name="Grigoriev I.V."/>
            <person name="Miller A.N."/>
            <person name="O'Donnell K."/>
            <person name="Stajich J.E."/>
            <person name="Bonito G."/>
        </authorList>
    </citation>
    <scope>NUCLEOTIDE SEQUENCE</scope>
    <source>
        <strain evidence="2">BC1065</strain>
    </source>
</reference>
<organism evidence="2 3">
    <name type="scientific">Actinomortierella ambigua</name>
    <dbReference type="NCBI Taxonomy" id="1343610"/>
    <lineage>
        <taxon>Eukaryota</taxon>
        <taxon>Fungi</taxon>
        <taxon>Fungi incertae sedis</taxon>
        <taxon>Mucoromycota</taxon>
        <taxon>Mortierellomycotina</taxon>
        <taxon>Mortierellomycetes</taxon>
        <taxon>Mortierellales</taxon>
        <taxon>Mortierellaceae</taxon>
        <taxon>Actinomortierella</taxon>
    </lineage>
</organism>
<feature type="chain" id="PRO_5040161592" description="Secreted protein" evidence="1">
    <location>
        <begin position="34"/>
        <end position="109"/>
    </location>
</feature>
<protein>
    <recommendedName>
        <fullName evidence="4">Secreted protein</fullName>
    </recommendedName>
</protein>
<evidence type="ECO:0000313" key="3">
    <source>
        <dbReference type="Proteomes" id="UP000807716"/>
    </source>
</evidence>
<evidence type="ECO:0008006" key="4">
    <source>
        <dbReference type="Google" id="ProtNLM"/>
    </source>
</evidence>
<proteinExistence type="predicted"/>
<accession>A0A9P6Q9F4</accession>
<sequence>MAAFCTFCDTCALMKFTVYSLLIVASVAVGVNAQCNVLLQWCNEHRAYQAKELACWKQAYDNIQTCVNTSTSSDPWPACYQAALPEKETCVKPPQTTTLTSTPTPTNQP</sequence>
<keyword evidence="3" id="KW-1185">Reference proteome</keyword>
<dbReference type="AlphaFoldDB" id="A0A9P6Q9F4"/>
<name>A0A9P6Q9F4_9FUNG</name>
<keyword evidence="1" id="KW-0732">Signal</keyword>